<dbReference type="Pfam" id="PF01497">
    <property type="entry name" value="Peripla_BP_2"/>
    <property type="match status" value="1"/>
</dbReference>
<dbReference type="InterPro" id="IPR002491">
    <property type="entry name" value="ABC_transptr_periplasmic_BD"/>
</dbReference>
<protein>
    <submittedName>
        <fullName evidence="4">ABC transporter substrate-binding protein</fullName>
    </submittedName>
</protein>
<keyword evidence="5" id="KW-1185">Reference proteome</keyword>
<evidence type="ECO:0000259" key="3">
    <source>
        <dbReference type="PROSITE" id="PS50983"/>
    </source>
</evidence>
<keyword evidence="1 2" id="KW-0732">Signal</keyword>
<sequence>MFQLFVKMRDFFRLCRFAPLATGVVLLFALATGAGCDTASAPDRTVTDALGRSVAVPDTVQRVVPLAPNLTELAVAAGGADRLRAVTVSDNYPPALVDTLPRVQTLPVDYEALVQHSPDLVLATDQVNSPGDADPLAQMGVPTYFFSFDAVDDIFTSIETLGTLMRTESDAQARADTLRRAFDALRTATESVPRPRVLMLVGDETLYAFGGPSYVHTLIEAAGGTSITDHFESAAPTLSEEFVLQEAPDVIIGLFEAEAPTEHLLRLHPTWDVVPALQNDRVYTVDADLVSRPGPRVVQGAYRIATLLHHDRALPAPPSLRLP</sequence>
<reference evidence="4 5" key="1">
    <citation type="submission" date="2017-10" db="EMBL/GenBank/DDBJ databases">
        <title>Draft genome of Longimonas halophila.</title>
        <authorList>
            <person name="Goh K.M."/>
            <person name="Shamsir M.S."/>
            <person name="Lim S.W."/>
        </authorList>
    </citation>
    <scope>NUCLEOTIDE SEQUENCE [LARGE SCALE GENOMIC DNA]</scope>
    <source>
        <strain evidence="4 5">KCTC 42399</strain>
    </source>
</reference>
<feature type="chain" id="PRO_5013588132" evidence="2">
    <location>
        <begin position="35"/>
        <end position="323"/>
    </location>
</feature>
<dbReference type="EMBL" id="PDEP01000007">
    <property type="protein sequence ID" value="PEN06659.1"/>
    <property type="molecule type" value="Genomic_DNA"/>
</dbReference>
<dbReference type="PANTHER" id="PTHR30535:SF34">
    <property type="entry name" value="MOLYBDATE-BINDING PROTEIN MOLA"/>
    <property type="match status" value="1"/>
</dbReference>
<evidence type="ECO:0000256" key="2">
    <source>
        <dbReference type="SAM" id="SignalP"/>
    </source>
</evidence>
<name>A0A2H3NLD1_9BACT</name>
<dbReference type="InterPro" id="IPR054828">
    <property type="entry name" value="Vit_B12_bind_prot"/>
</dbReference>
<dbReference type="GO" id="GO:0071281">
    <property type="term" value="P:cellular response to iron ion"/>
    <property type="evidence" value="ECO:0007669"/>
    <property type="project" value="TreeGrafter"/>
</dbReference>
<dbReference type="Proteomes" id="UP000221024">
    <property type="component" value="Unassembled WGS sequence"/>
</dbReference>
<evidence type="ECO:0000313" key="5">
    <source>
        <dbReference type="Proteomes" id="UP000221024"/>
    </source>
</evidence>
<dbReference type="InterPro" id="IPR050902">
    <property type="entry name" value="ABC_Transporter_SBP"/>
</dbReference>
<dbReference type="SUPFAM" id="SSF53807">
    <property type="entry name" value="Helical backbone' metal receptor"/>
    <property type="match status" value="1"/>
</dbReference>
<evidence type="ECO:0000256" key="1">
    <source>
        <dbReference type="ARBA" id="ARBA00022729"/>
    </source>
</evidence>
<proteinExistence type="predicted"/>
<dbReference type="PANTHER" id="PTHR30535">
    <property type="entry name" value="VITAMIN B12-BINDING PROTEIN"/>
    <property type="match status" value="1"/>
</dbReference>
<organism evidence="4 5">
    <name type="scientific">Longimonas halophila</name>
    <dbReference type="NCBI Taxonomy" id="1469170"/>
    <lineage>
        <taxon>Bacteria</taxon>
        <taxon>Pseudomonadati</taxon>
        <taxon>Rhodothermota</taxon>
        <taxon>Rhodothermia</taxon>
        <taxon>Rhodothermales</taxon>
        <taxon>Salisaetaceae</taxon>
        <taxon>Longimonas</taxon>
    </lineage>
</organism>
<comment type="caution">
    <text evidence="4">The sequence shown here is derived from an EMBL/GenBank/DDBJ whole genome shotgun (WGS) entry which is preliminary data.</text>
</comment>
<dbReference type="Gene3D" id="3.40.50.1980">
    <property type="entry name" value="Nitrogenase molybdenum iron protein domain"/>
    <property type="match status" value="2"/>
</dbReference>
<dbReference type="NCBIfam" id="NF038402">
    <property type="entry name" value="TroA_like"/>
    <property type="match status" value="1"/>
</dbReference>
<accession>A0A2H3NLD1</accession>
<dbReference type="AlphaFoldDB" id="A0A2H3NLD1"/>
<gene>
    <name evidence="4" type="ORF">CRI93_08405</name>
</gene>
<evidence type="ECO:0000313" key="4">
    <source>
        <dbReference type="EMBL" id="PEN06659.1"/>
    </source>
</evidence>
<feature type="signal peptide" evidence="2">
    <location>
        <begin position="1"/>
        <end position="34"/>
    </location>
</feature>
<dbReference type="PROSITE" id="PS50983">
    <property type="entry name" value="FE_B12_PBP"/>
    <property type="match status" value="1"/>
</dbReference>
<feature type="domain" description="Fe/B12 periplasmic-binding" evidence="3">
    <location>
        <begin position="62"/>
        <end position="312"/>
    </location>
</feature>
<dbReference type="OrthoDB" id="9816357at2"/>